<dbReference type="FunFam" id="2.60.120.260:FF:000018">
    <property type="entry name" value="Laminin subunit gamma 1"/>
    <property type="match status" value="1"/>
</dbReference>
<evidence type="ECO:0000256" key="16">
    <source>
        <dbReference type="SAM" id="Coils"/>
    </source>
</evidence>
<feature type="disulfide bond" evidence="15">
    <location>
        <begin position="449"/>
        <end position="458"/>
    </location>
</feature>
<feature type="domain" description="Laminin EGF-like" evidence="18">
    <location>
        <begin position="741"/>
        <end position="796"/>
    </location>
</feature>
<dbReference type="AlphaFoldDB" id="A0A673GMT6"/>
<dbReference type="Proteomes" id="UP000472270">
    <property type="component" value="Unassembled WGS sequence"/>
</dbReference>
<dbReference type="Gene3D" id="2.60.120.260">
    <property type="entry name" value="Galactose-binding domain-like"/>
    <property type="match status" value="1"/>
</dbReference>
<dbReference type="SMART" id="SM00180">
    <property type="entry name" value="EGF_Lam"/>
    <property type="match status" value="10"/>
</dbReference>
<keyword evidence="11" id="KW-0325">Glycoprotein</keyword>
<dbReference type="PROSITE" id="PS01248">
    <property type="entry name" value="EGF_LAM_1"/>
    <property type="match status" value="5"/>
</dbReference>
<feature type="disulfide bond" evidence="15">
    <location>
        <begin position="850"/>
        <end position="867"/>
    </location>
</feature>
<evidence type="ECO:0000256" key="15">
    <source>
        <dbReference type="PROSITE-ProRule" id="PRU00460"/>
    </source>
</evidence>
<name>A0A673GMT6_9TELE</name>
<keyword evidence="3" id="KW-0964">Secreted</keyword>
<proteinExistence type="predicted"/>
<dbReference type="FunFam" id="2.10.25.10:FF:000067">
    <property type="entry name" value="Laminin subunit gamma 1"/>
    <property type="match status" value="2"/>
</dbReference>
<dbReference type="SMART" id="SM01411">
    <property type="entry name" value="Ephrin_rec_like"/>
    <property type="match status" value="3"/>
</dbReference>
<keyword evidence="6" id="KW-0677">Repeat</keyword>
<dbReference type="InterPro" id="IPR002049">
    <property type="entry name" value="LE_dom"/>
</dbReference>
<feature type="domain" description="Laminin EGF-like" evidence="18">
    <location>
        <begin position="326"/>
        <end position="381"/>
    </location>
</feature>
<comment type="caution">
    <text evidence="15">Lacks conserved residue(s) required for the propagation of feature annotation.</text>
</comment>
<comment type="subunit">
    <text evidence="13">Laminin is a complex glycoprotein, consisting of three different polypeptide chains (alpha, beta, gamma), which are bound to each other by disulfide bonds into a cross-shaped molecule comprising one long and three short arms with globules at each end.</text>
</comment>
<feature type="domain" description="Laminin EGF-like" evidence="18">
    <location>
        <begin position="797"/>
        <end position="847"/>
    </location>
</feature>
<dbReference type="SMART" id="SM00181">
    <property type="entry name" value="EGF"/>
    <property type="match status" value="6"/>
</dbReference>
<keyword evidence="12 15" id="KW-0424">Laminin EGF-like domain</keyword>
<feature type="disulfide bond" evidence="15">
    <location>
        <begin position="848"/>
        <end position="860"/>
    </location>
</feature>
<evidence type="ECO:0000256" key="5">
    <source>
        <dbReference type="ARBA" id="ARBA00022729"/>
    </source>
</evidence>
<feature type="domain" description="Laminin EGF-like" evidence="18">
    <location>
        <begin position="848"/>
        <end position="895"/>
    </location>
</feature>
<dbReference type="FunFam" id="2.10.25.10:FF:000163">
    <property type="entry name" value="laminin subunit gamma-1"/>
    <property type="match status" value="1"/>
</dbReference>
<dbReference type="FunFam" id="2.10.25.10:FF:000166">
    <property type="entry name" value="laminin subunit gamma-1"/>
    <property type="match status" value="1"/>
</dbReference>
<dbReference type="Pfam" id="PF00055">
    <property type="entry name" value="Laminin_N"/>
    <property type="match status" value="1"/>
</dbReference>
<dbReference type="PROSITE" id="PS50027">
    <property type="entry name" value="EGF_LAM_2"/>
    <property type="match status" value="8"/>
</dbReference>
<dbReference type="SUPFAM" id="SSF57196">
    <property type="entry name" value="EGF/Laminin"/>
    <property type="match status" value="10"/>
</dbReference>
<evidence type="ECO:0000256" key="10">
    <source>
        <dbReference type="ARBA" id="ARBA00023157"/>
    </source>
</evidence>
<keyword evidence="7" id="KW-0084">Basement membrane</keyword>
<dbReference type="FunFam" id="2.10.25.10:FF:000758">
    <property type="entry name" value="Laminin subunit gamma 1"/>
    <property type="match status" value="1"/>
</dbReference>
<dbReference type="InterPro" id="IPR008211">
    <property type="entry name" value="Laminin_N"/>
</dbReference>
<dbReference type="FunFam" id="2.10.25.10:FF:000193">
    <property type="entry name" value="Laminin subunit gamma 1"/>
    <property type="match status" value="1"/>
</dbReference>
<evidence type="ECO:0000256" key="1">
    <source>
        <dbReference type="ARBA" id="ARBA00002418"/>
    </source>
</evidence>
<sequence>MSLFSCLLLWTLWAACSHGAMDECIDEFNRPQRCMPEFVNAAFNVTVVATNTCGSPPEEYCVQTGVTGVTKSCHICDAGDPRHHHGSVYLTDYNNQADTTWWQSQTMLAGIQYPNSINLTLHLGKAFDITYVRLKFHTSRPESFTIYKRTSEDGPWIPYQYYSGSCEKTYSKINRGFIHTGEDEQQAVCTDEFSDISPLTGGNVAFSTLEGRPSAYNFDNSPVLQDWVTATDIRVTLNRLNTFGDEVFNDPKVLKSYYYAISDFAVGGRCKCNGHASECVKNERSKLVCNCKHNTEGPDCNVCKPFYNDRPWRRAAADNPNECLPCNCNGKSGECYFDPELYRATGHGGHCRNCADNTDGPNCERCLDNYYRDPSGQRCLSCSCNPVGSLSTQCDNTGRCSCKPGVIGDKCDRCQPGYHTLTAAGCRPCSCNPAGSTQECDVQTGRCQCKENVDGFNCDRCKLGYFNLDLQNPQGCTPCFCFQHSTVCESADGYHIHKITSNFDRGEYPSNRVSTPYWSNHLGCFLVETFLGNQLLSYGQNLTLNFRIQRHDARLSAEDVVLEGAGHRVAVPLIAQGAGYLDNVSLVTARRGPGTPARWVEKCMCPQGYLGQHCEQCDLGYRRSQPELGRFSSCESCNCNGHSDTCDPVTGMCNCQHNTAGMSCERCKDGFYGDSTVGSSSDCKPCPCPAGATCAVVPRTKEVVCTNCPTGTTGKRCELCDDGFFGDPLGENGPVRACRACSCNNNIDPNAVGNCNRESGECLKCIYNTAGVFCDRCKEGFYGDARAANVADKCKPCSCSRYGTVDRKTTCSQVTGQCQCLPHVINRDCSACEPGFYNLQSGKGCERCNCNSIGSTNGQCDIVSGQCECQPGVTGQHCERCEVNFFGFSSSGCKPCDCDPEGSESAQCKEDGRCQCLPGFVGARCDMCEENYFYNRSTPGCQQCPNCYSLVRDKVRDRLMNTALFYFDKRVNDNKTAAEDAMRRIPEINATINEANEKTRRAEAALGNAAADAKEAKEKAEEADKIANDVQKVHVEIQMKGIKTIKKLWDVRFLIKQCLTLFHLLVFNQGSAKTKVDAEKAFEDTMKLDGEVNNMMDQLTAAEKELEKKKAEADADMMMAAMVGYDLDCMFELVL</sequence>
<feature type="signal peptide" evidence="17">
    <location>
        <begin position="1"/>
        <end position="19"/>
    </location>
</feature>
<reference evidence="20" key="1">
    <citation type="submission" date="2025-08" db="UniProtKB">
        <authorList>
            <consortium name="Ensembl"/>
        </authorList>
    </citation>
    <scope>IDENTIFICATION</scope>
</reference>
<gene>
    <name evidence="20" type="primary">lamc1</name>
</gene>
<keyword evidence="4" id="KW-0272">Extracellular matrix</keyword>
<dbReference type="FunFam" id="2.10.25.10:FF:001192">
    <property type="entry name" value="Laminin subunit gamma-1"/>
    <property type="match status" value="1"/>
</dbReference>
<dbReference type="GO" id="GO:0009888">
    <property type="term" value="P:tissue development"/>
    <property type="evidence" value="ECO:0007669"/>
    <property type="project" value="TreeGrafter"/>
</dbReference>
<evidence type="ECO:0000313" key="21">
    <source>
        <dbReference type="Proteomes" id="UP000472270"/>
    </source>
</evidence>
<keyword evidence="5 17" id="KW-0732">Signal</keyword>
<feature type="disulfide bond" evidence="15">
    <location>
        <begin position="402"/>
        <end position="411"/>
    </location>
</feature>
<dbReference type="PRINTS" id="PR00011">
    <property type="entry name" value="EGFLAMININ"/>
</dbReference>
<dbReference type="GO" id="GO:0005604">
    <property type="term" value="C:basement membrane"/>
    <property type="evidence" value="ECO:0007669"/>
    <property type="project" value="UniProtKB-SubCell"/>
</dbReference>
<dbReference type="GO" id="GO:0009887">
    <property type="term" value="P:animal organ morphogenesis"/>
    <property type="evidence" value="ECO:0007669"/>
    <property type="project" value="TreeGrafter"/>
</dbReference>
<feature type="domain" description="Laminin EGF-like" evidence="18">
    <location>
        <begin position="896"/>
        <end position="943"/>
    </location>
</feature>
<dbReference type="SMART" id="SM00136">
    <property type="entry name" value="LamNT"/>
    <property type="match status" value="1"/>
</dbReference>
<feature type="disulfide bond" evidence="15">
    <location>
        <begin position="820"/>
        <end position="829"/>
    </location>
</feature>
<evidence type="ECO:0000256" key="17">
    <source>
        <dbReference type="SAM" id="SignalP"/>
    </source>
</evidence>
<dbReference type="FunFam" id="2.10.25.10:FF:000105">
    <property type="entry name" value="laminin subunit gamma-1"/>
    <property type="match status" value="1"/>
</dbReference>
<evidence type="ECO:0000259" key="18">
    <source>
        <dbReference type="PROSITE" id="PS50027"/>
    </source>
</evidence>
<evidence type="ECO:0000256" key="13">
    <source>
        <dbReference type="ARBA" id="ARBA00065619"/>
    </source>
</evidence>
<dbReference type="FunFam" id="2.10.25.10:FF:000174">
    <property type="entry name" value="Laminin subunit gamma-1"/>
    <property type="match status" value="1"/>
</dbReference>
<evidence type="ECO:0000256" key="9">
    <source>
        <dbReference type="ARBA" id="ARBA00023054"/>
    </source>
</evidence>
<evidence type="ECO:0000256" key="2">
    <source>
        <dbReference type="ARBA" id="ARBA00004302"/>
    </source>
</evidence>
<evidence type="ECO:0000256" key="11">
    <source>
        <dbReference type="ARBA" id="ARBA00023180"/>
    </source>
</evidence>
<comment type="subcellular location">
    <subcellularLocation>
        <location evidence="2">Secreted</location>
        <location evidence="2">Extracellular space</location>
        <location evidence="2">Extracellular matrix</location>
        <location evidence="2">Basement membrane</location>
    </subcellularLocation>
</comment>
<dbReference type="Pfam" id="PF00052">
    <property type="entry name" value="Laminin_B"/>
    <property type="match status" value="1"/>
</dbReference>
<evidence type="ECO:0000256" key="4">
    <source>
        <dbReference type="ARBA" id="ARBA00022530"/>
    </source>
</evidence>
<feature type="coiled-coil region" evidence="16">
    <location>
        <begin position="978"/>
        <end position="1033"/>
    </location>
</feature>
<feature type="disulfide bond" evidence="15">
    <location>
        <begin position="382"/>
        <end position="394"/>
    </location>
</feature>
<reference evidence="20" key="2">
    <citation type="submission" date="2025-09" db="UniProtKB">
        <authorList>
            <consortium name="Ensembl"/>
        </authorList>
    </citation>
    <scope>IDENTIFICATION</scope>
</reference>
<dbReference type="GO" id="GO:0007411">
    <property type="term" value="P:axon guidance"/>
    <property type="evidence" value="ECO:0007669"/>
    <property type="project" value="TreeGrafter"/>
</dbReference>
<keyword evidence="21" id="KW-1185">Reference proteome</keyword>
<feature type="disulfide bond" evidence="15">
    <location>
        <begin position="765"/>
        <end position="774"/>
    </location>
</feature>
<dbReference type="Pfam" id="PF24973">
    <property type="entry name" value="EGF_LMN_ATRN"/>
    <property type="match status" value="1"/>
</dbReference>
<accession>A0A673GMT6</accession>
<dbReference type="GO" id="GO:0007155">
    <property type="term" value="P:cell adhesion"/>
    <property type="evidence" value="ECO:0007669"/>
    <property type="project" value="UniProtKB-KW"/>
</dbReference>
<feature type="disulfide bond" evidence="15">
    <location>
        <begin position="916"/>
        <end position="925"/>
    </location>
</feature>
<evidence type="ECO:0000259" key="19">
    <source>
        <dbReference type="PROSITE" id="PS51117"/>
    </source>
</evidence>
<dbReference type="InterPro" id="IPR050440">
    <property type="entry name" value="Laminin/Netrin_ECM"/>
</dbReference>
<dbReference type="PROSITE" id="PS51117">
    <property type="entry name" value="LAMININ_NTER"/>
    <property type="match status" value="1"/>
</dbReference>
<comment type="function">
    <text evidence="1">Binding to cells via a high affinity receptor, laminin is thought to mediate the attachment, migration and organization of cells into tissues during embryonic development by interacting with other extracellular matrix components.</text>
</comment>
<dbReference type="CDD" id="cd00055">
    <property type="entry name" value="EGF_Lam"/>
    <property type="match status" value="10"/>
</dbReference>
<evidence type="ECO:0000256" key="3">
    <source>
        <dbReference type="ARBA" id="ARBA00022525"/>
    </source>
</evidence>
<keyword evidence="9 16" id="KW-0175">Coiled coil</keyword>
<feature type="domain" description="Laminin EGF-like" evidence="18">
    <location>
        <begin position="637"/>
        <end position="685"/>
    </location>
</feature>
<keyword evidence="8" id="KW-0130">Cell adhesion</keyword>
<evidence type="ECO:0000256" key="8">
    <source>
        <dbReference type="ARBA" id="ARBA00022889"/>
    </source>
</evidence>
<feature type="coiled-coil region" evidence="16">
    <location>
        <begin position="1092"/>
        <end position="1121"/>
    </location>
</feature>
<dbReference type="PANTHER" id="PTHR10574">
    <property type="entry name" value="NETRIN/LAMININ-RELATED"/>
    <property type="match status" value="1"/>
</dbReference>
<evidence type="ECO:0000313" key="20">
    <source>
        <dbReference type="Ensembl" id="ENSSRHP00000014657.1"/>
    </source>
</evidence>
<dbReference type="InterPro" id="IPR056863">
    <property type="entry name" value="LMN_ATRN_NET-like_EGF"/>
</dbReference>
<organism evidence="20 21">
    <name type="scientific">Sinocyclocheilus rhinocerous</name>
    <dbReference type="NCBI Taxonomy" id="307959"/>
    <lineage>
        <taxon>Eukaryota</taxon>
        <taxon>Metazoa</taxon>
        <taxon>Chordata</taxon>
        <taxon>Craniata</taxon>
        <taxon>Vertebrata</taxon>
        <taxon>Euteleostomi</taxon>
        <taxon>Actinopterygii</taxon>
        <taxon>Neopterygii</taxon>
        <taxon>Teleostei</taxon>
        <taxon>Ostariophysi</taxon>
        <taxon>Cypriniformes</taxon>
        <taxon>Cyprinidae</taxon>
        <taxon>Cyprininae</taxon>
        <taxon>Sinocyclocheilus</taxon>
    </lineage>
</organism>
<feature type="disulfide bond" evidence="15">
    <location>
        <begin position="655"/>
        <end position="664"/>
    </location>
</feature>
<feature type="disulfide bond" evidence="15">
    <location>
        <begin position="896"/>
        <end position="908"/>
    </location>
</feature>
<feature type="chain" id="PRO_5025640922" description="Laminin subunit gamma-1" evidence="17">
    <location>
        <begin position="20"/>
        <end position="1135"/>
    </location>
</feature>
<feature type="domain" description="Laminin EGF-like" evidence="18">
    <location>
        <begin position="382"/>
        <end position="428"/>
    </location>
</feature>
<evidence type="ECO:0000256" key="12">
    <source>
        <dbReference type="ARBA" id="ARBA00023292"/>
    </source>
</evidence>
<dbReference type="Gene3D" id="2.10.25.10">
    <property type="entry name" value="Laminin"/>
    <property type="match status" value="9"/>
</dbReference>
<dbReference type="InterPro" id="IPR000742">
    <property type="entry name" value="EGF"/>
</dbReference>
<evidence type="ECO:0000256" key="7">
    <source>
        <dbReference type="ARBA" id="ARBA00022869"/>
    </source>
</evidence>
<dbReference type="Ensembl" id="ENSSRHT00000015154.1">
    <property type="protein sequence ID" value="ENSSRHP00000014657.1"/>
    <property type="gene ID" value="ENSSRHG00000007542.1"/>
</dbReference>
<evidence type="ECO:0000256" key="14">
    <source>
        <dbReference type="ARBA" id="ARBA00073466"/>
    </source>
</evidence>
<dbReference type="InterPro" id="IPR000034">
    <property type="entry name" value="Laminin_IV"/>
</dbReference>
<feature type="domain" description="Laminin N-terminal" evidence="19">
    <location>
        <begin position="30"/>
        <end position="269"/>
    </location>
</feature>
<feature type="disulfide bond" evidence="15">
    <location>
        <begin position="354"/>
        <end position="363"/>
    </location>
</feature>
<dbReference type="PANTHER" id="PTHR10574:SF270">
    <property type="entry name" value="LAMININ SUBUNIT GAMMA-1"/>
    <property type="match status" value="1"/>
</dbReference>
<feature type="disulfide bond" evidence="15">
    <location>
        <begin position="869"/>
        <end position="878"/>
    </location>
</feature>
<dbReference type="Pfam" id="PF00053">
    <property type="entry name" value="EGF_laminin"/>
    <property type="match status" value="10"/>
</dbReference>
<evidence type="ECO:0000256" key="6">
    <source>
        <dbReference type="ARBA" id="ARBA00022737"/>
    </source>
</evidence>
<feature type="domain" description="Laminin EGF-like" evidence="18">
    <location>
        <begin position="429"/>
        <end position="478"/>
    </location>
</feature>
<protein>
    <recommendedName>
        <fullName evidence="14">Laminin subunit gamma-1</fullName>
    </recommendedName>
</protein>
<keyword evidence="10 15" id="KW-1015">Disulfide bond</keyword>